<dbReference type="EMBL" id="CP137640">
    <property type="protein sequence ID" value="WVX78889.1"/>
    <property type="molecule type" value="Genomic_DNA"/>
</dbReference>
<accession>A0ABZ2CCN8</accession>
<dbReference type="RefSeq" id="WP_338447823.1">
    <property type="nucleotide sequence ID" value="NZ_CP137640.1"/>
</dbReference>
<protein>
    <submittedName>
        <fullName evidence="1">Uncharacterized protein</fullName>
    </submittedName>
</protein>
<name>A0ABZ2CCN8_9BACI</name>
<reference evidence="1 2" key="1">
    <citation type="submission" date="2023-10" db="EMBL/GenBank/DDBJ databases">
        <title>Niallia locisalis sp.nov. isolated from a salt pond sample.</title>
        <authorList>
            <person name="Li X.-J."/>
            <person name="Dong L."/>
        </authorList>
    </citation>
    <scope>NUCLEOTIDE SEQUENCE [LARGE SCALE GENOMIC DNA]</scope>
    <source>
        <strain evidence="1 2">DSM 29761</strain>
    </source>
</reference>
<dbReference type="Proteomes" id="UP001357223">
    <property type="component" value="Chromosome"/>
</dbReference>
<organism evidence="1 2">
    <name type="scientific">Niallia oryzisoli</name>
    <dbReference type="NCBI Taxonomy" id="1737571"/>
    <lineage>
        <taxon>Bacteria</taxon>
        <taxon>Bacillati</taxon>
        <taxon>Bacillota</taxon>
        <taxon>Bacilli</taxon>
        <taxon>Bacillales</taxon>
        <taxon>Bacillaceae</taxon>
        <taxon>Niallia</taxon>
    </lineage>
</organism>
<dbReference type="PROSITE" id="PS51257">
    <property type="entry name" value="PROKAR_LIPOPROTEIN"/>
    <property type="match status" value="1"/>
</dbReference>
<proteinExistence type="predicted"/>
<evidence type="ECO:0000313" key="2">
    <source>
        <dbReference type="Proteomes" id="UP001357223"/>
    </source>
</evidence>
<keyword evidence="2" id="KW-1185">Reference proteome</keyword>
<sequence length="184" mass="21267">MKKRIQLLLISIFILIITACSYPTMNEAIPYKVNQIIHTEKMEEISIVLYDTIAEIEEFTDQTKPVLGVAFLKGDQEDGWDNVGPNGWKHKDNDQLTIYKEHFKDYDKEGNIIADISIIYGEIHNPEIKKIETLAIGETDHYNEAKIIEKDKKRYYLTIGEKSSIKALSANGDILYQEDWVIEE</sequence>
<evidence type="ECO:0000313" key="1">
    <source>
        <dbReference type="EMBL" id="WVX78889.1"/>
    </source>
</evidence>
<gene>
    <name evidence="1" type="ORF">R4Z09_16395</name>
</gene>